<dbReference type="SUPFAM" id="SSF49452">
    <property type="entry name" value="Starch-binding domain-like"/>
    <property type="match status" value="1"/>
</dbReference>
<dbReference type="Pfam" id="PF13715">
    <property type="entry name" value="CarbopepD_reg_2"/>
    <property type="match status" value="1"/>
</dbReference>
<name>A0ABY1KHS5_9FLAO</name>
<feature type="signal peptide" evidence="1">
    <location>
        <begin position="1"/>
        <end position="18"/>
    </location>
</feature>
<sequence length="130" mass="14327">MKIAAFCLILFCTFNLSAQQEVIIKGNIFDIEMNNEPLLFADVKVKGSQVKTQTNFRGNFEINGLEPGTYILKVSFLGYETREIPVEVSASHTAYISEGLQAESISLSDVVMAEENTLPNTTTLASSIEK</sequence>
<gene>
    <name evidence="2" type="ORF">SAMN05421766_10178</name>
</gene>
<dbReference type="InterPro" id="IPR013784">
    <property type="entry name" value="Carb-bd-like_fold"/>
</dbReference>
<keyword evidence="1" id="KW-0732">Signal</keyword>
<dbReference type="Proteomes" id="UP000185728">
    <property type="component" value="Unassembled WGS sequence"/>
</dbReference>
<reference evidence="2 3" key="1">
    <citation type="submission" date="2017-01" db="EMBL/GenBank/DDBJ databases">
        <authorList>
            <person name="Varghese N."/>
            <person name="Submissions S."/>
        </authorList>
    </citation>
    <scope>NUCLEOTIDE SEQUENCE [LARGE SCALE GENOMIC DNA]</scope>
    <source>
        <strain evidence="2 3">DSM 2061</strain>
    </source>
</reference>
<dbReference type="Gene3D" id="2.60.40.1120">
    <property type="entry name" value="Carboxypeptidase-like, regulatory domain"/>
    <property type="match status" value="1"/>
</dbReference>
<organism evidence="2 3">
    <name type="scientific">Zobellia uliginosa</name>
    <dbReference type="NCBI Taxonomy" id="143224"/>
    <lineage>
        <taxon>Bacteria</taxon>
        <taxon>Pseudomonadati</taxon>
        <taxon>Bacteroidota</taxon>
        <taxon>Flavobacteriia</taxon>
        <taxon>Flavobacteriales</taxon>
        <taxon>Flavobacteriaceae</taxon>
        <taxon>Zobellia</taxon>
    </lineage>
</organism>
<protein>
    <submittedName>
        <fullName evidence="2">CarboxypepD_reg-like domain-containing protein</fullName>
    </submittedName>
</protein>
<evidence type="ECO:0000313" key="3">
    <source>
        <dbReference type="Proteomes" id="UP000185728"/>
    </source>
</evidence>
<keyword evidence="3" id="KW-1185">Reference proteome</keyword>
<feature type="chain" id="PRO_5045227466" evidence="1">
    <location>
        <begin position="19"/>
        <end position="130"/>
    </location>
</feature>
<evidence type="ECO:0000313" key="2">
    <source>
        <dbReference type="EMBL" id="SIS37273.1"/>
    </source>
</evidence>
<comment type="caution">
    <text evidence="2">The sequence shown here is derived from an EMBL/GenBank/DDBJ whole genome shotgun (WGS) entry which is preliminary data.</text>
</comment>
<dbReference type="EMBL" id="FTOB01000001">
    <property type="protein sequence ID" value="SIS37273.1"/>
    <property type="molecule type" value="Genomic_DNA"/>
</dbReference>
<accession>A0ABY1KHS5</accession>
<proteinExistence type="predicted"/>
<evidence type="ECO:0000256" key="1">
    <source>
        <dbReference type="SAM" id="SignalP"/>
    </source>
</evidence>
<dbReference type="RefSeq" id="WP_076453002.1">
    <property type="nucleotide sequence ID" value="NZ_FTOB01000001.1"/>
</dbReference>